<dbReference type="OrthoDB" id="3266451at2759"/>
<proteinExistence type="predicted"/>
<dbReference type="Proteomes" id="UP001049176">
    <property type="component" value="Chromosome 11"/>
</dbReference>
<dbReference type="EMBL" id="CM032191">
    <property type="protein sequence ID" value="KAG7086093.1"/>
    <property type="molecule type" value="Genomic_DNA"/>
</dbReference>
<keyword evidence="2" id="KW-1185">Reference proteome</keyword>
<sequence>MLRPIDSKPHHPWETELSSASKELKRCKAVSARCKLPVEIWKTVFVFACSQEKGYSLTIEKFGALTTLVKIPITLSHVCSRWRTIVIGSPRLWSSISITFNWTPLPAESLLDTFLTNSADHPLDIRVIIGAEAWNESEQPSEQSEHNVAILRSLSSHFSRCNRLFIEIDDYDSPFYGFQGLDLAFHNISSLRLNYPCAINSLFELKGDNPFWQALLDSTSKLTEVAVDDLTWYPPDFLPYLQITTLFIERIRFDNVPGDLLRALGAFKNLRSLTLRHFAKASYSVDRVAGAEMPPSQAAMPSFSLQTVMPSLQTLVIRNNCQTEMTYGVLCVFFSSLVVPKLSSFELQSSSPHSSHQKPWPPSLLTMLQNASTTLRHVSLTLTSIHFPAVWEPLSLILRTTPHLTHLDLGGGQPVMYNDREENQSFRSDTFIVSSVADLTDTSLLPRLECLSLHHIQLNSEFMGQIVALAESRSPSRFSAVQGIQYPLMKLRILCYEERQKFVLEPHMLEAIRKLKAEGVNVTFERTNAYCESSPLPWPDSRFDPW</sequence>
<evidence type="ECO:0008006" key="3">
    <source>
        <dbReference type="Google" id="ProtNLM"/>
    </source>
</evidence>
<name>A0A9P7RMW0_9AGAR</name>
<evidence type="ECO:0000313" key="2">
    <source>
        <dbReference type="Proteomes" id="UP001049176"/>
    </source>
</evidence>
<evidence type="ECO:0000313" key="1">
    <source>
        <dbReference type="EMBL" id="KAG7086093.1"/>
    </source>
</evidence>
<gene>
    <name evidence="1" type="ORF">E1B28_003608</name>
</gene>
<dbReference type="KEGG" id="more:E1B28_003608"/>
<reference evidence="1" key="1">
    <citation type="journal article" date="2021" name="Genome Biol. Evol.">
        <title>The assembled and annotated genome of the fairy-ring fungus Marasmius oreades.</title>
        <authorList>
            <person name="Hiltunen M."/>
            <person name="Ament-Velasquez S.L."/>
            <person name="Johannesson H."/>
        </authorList>
    </citation>
    <scope>NUCLEOTIDE SEQUENCE</scope>
    <source>
        <strain evidence="1">03SP1</strain>
    </source>
</reference>
<dbReference type="GeneID" id="66072684"/>
<accession>A0A9P7RMW0</accession>
<dbReference type="InterPro" id="IPR032675">
    <property type="entry name" value="LRR_dom_sf"/>
</dbReference>
<protein>
    <recommendedName>
        <fullName evidence="3">F-box domain-containing protein</fullName>
    </recommendedName>
</protein>
<comment type="caution">
    <text evidence="1">The sequence shown here is derived from an EMBL/GenBank/DDBJ whole genome shotgun (WGS) entry which is preliminary data.</text>
</comment>
<dbReference type="AlphaFoldDB" id="A0A9P7RMW0"/>
<organism evidence="1 2">
    <name type="scientific">Marasmius oreades</name>
    <name type="common">fairy-ring Marasmius</name>
    <dbReference type="NCBI Taxonomy" id="181124"/>
    <lineage>
        <taxon>Eukaryota</taxon>
        <taxon>Fungi</taxon>
        <taxon>Dikarya</taxon>
        <taxon>Basidiomycota</taxon>
        <taxon>Agaricomycotina</taxon>
        <taxon>Agaricomycetes</taxon>
        <taxon>Agaricomycetidae</taxon>
        <taxon>Agaricales</taxon>
        <taxon>Marasmiineae</taxon>
        <taxon>Marasmiaceae</taxon>
        <taxon>Marasmius</taxon>
    </lineage>
</organism>
<dbReference type="RefSeq" id="XP_043002564.1">
    <property type="nucleotide sequence ID" value="XM_043160607.1"/>
</dbReference>
<dbReference type="Gene3D" id="3.80.10.10">
    <property type="entry name" value="Ribonuclease Inhibitor"/>
    <property type="match status" value="1"/>
</dbReference>
<dbReference type="SUPFAM" id="SSF52047">
    <property type="entry name" value="RNI-like"/>
    <property type="match status" value="1"/>
</dbReference>